<dbReference type="GO" id="GO:0032259">
    <property type="term" value="P:methylation"/>
    <property type="evidence" value="ECO:0007669"/>
    <property type="project" value="UniProtKB-KW"/>
</dbReference>
<evidence type="ECO:0000256" key="2">
    <source>
        <dbReference type="ARBA" id="ARBA00022679"/>
    </source>
</evidence>
<dbReference type="EMBL" id="VJMH01005494">
    <property type="protein sequence ID" value="KAF0695245.1"/>
    <property type="molecule type" value="Genomic_DNA"/>
</dbReference>
<dbReference type="GO" id="GO:0008168">
    <property type="term" value="F:methyltransferase activity"/>
    <property type="evidence" value="ECO:0007669"/>
    <property type="project" value="UniProtKB-KW"/>
</dbReference>
<dbReference type="AlphaFoldDB" id="A0A485KZX4"/>
<feature type="domain" description="tRNA (guanine(10)-N(2))-methyltransferase TRMT11 N-terminal" evidence="3">
    <location>
        <begin position="3"/>
        <end position="178"/>
    </location>
</feature>
<evidence type="ECO:0000259" key="3">
    <source>
        <dbReference type="Pfam" id="PF25904"/>
    </source>
</evidence>
<dbReference type="Gene3D" id="3.40.50.150">
    <property type="entry name" value="Vaccinia Virus protein VP39"/>
    <property type="match status" value="1"/>
</dbReference>
<sequence length="409" mass="45175">MPQFLVYFYHRYLDFRFPEFDAVLKIHGFDDVSHVYTLPDPPVDGTTPTPFLQITLPSDDVAAKIAARCVLVKGIYTYLAQAPTYDILQDWLVAHGPLHADDASWSFWVDCFGAKLSLQDQDTRRLRLTSIEACFPGPVQLKHAACTYWLVEEKGTTSAEAASVKQIYFARELPQAERTAREYVLKHSLKKRKFIGSTSMDHELSLLMANLALVQPMSIVCDPFVGTASVLVACAQFGGVCLGGDIDAHALRGTVAGVNIFANFDQYNLPPPDLLQWDVSRPVVRPDVAWFDAIICDPPYGFREKAQAKHASSASSTAPKSVLLSLLDFAAPRLVVGGRLVYVMACQKRMAADYAAHVPTHGALRMVHLCVQEMTRKWVRLFLTMEKIEVAADAASARIGAALKDIGEA</sequence>
<dbReference type="SUPFAM" id="SSF53335">
    <property type="entry name" value="S-adenosyl-L-methionine-dependent methyltransferases"/>
    <property type="match status" value="1"/>
</dbReference>
<dbReference type="PANTHER" id="PTHR13370:SF3">
    <property type="entry name" value="TRNA (GUANINE(10)-N2)-METHYLTRANSFERASE HOMOLOG"/>
    <property type="match status" value="1"/>
</dbReference>
<organism evidence="5 6">
    <name type="scientific">Aphanomyces stellatus</name>
    <dbReference type="NCBI Taxonomy" id="120398"/>
    <lineage>
        <taxon>Eukaryota</taxon>
        <taxon>Sar</taxon>
        <taxon>Stramenopiles</taxon>
        <taxon>Oomycota</taxon>
        <taxon>Saprolegniomycetes</taxon>
        <taxon>Saprolegniales</taxon>
        <taxon>Verrucalvaceae</taxon>
        <taxon>Aphanomyces</taxon>
    </lineage>
</organism>
<protein>
    <submittedName>
        <fullName evidence="5">Aste57867_13937 protein</fullName>
    </submittedName>
</protein>
<dbReference type="EMBL" id="CAADRA010005515">
    <property type="protein sequence ID" value="VFT90767.1"/>
    <property type="molecule type" value="Genomic_DNA"/>
</dbReference>
<keyword evidence="1" id="KW-0489">Methyltransferase</keyword>
<dbReference type="GO" id="GO:0003676">
    <property type="term" value="F:nucleic acid binding"/>
    <property type="evidence" value="ECO:0007669"/>
    <property type="project" value="InterPro"/>
</dbReference>
<dbReference type="PANTHER" id="PTHR13370">
    <property type="entry name" value="RNA METHYLASE-RELATED"/>
    <property type="match status" value="1"/>
</dbReference>
<dbReference type="PROSITE" id="PS00092">
    <property type="entry name" value="N6_MTASE"/>
    <property type="match status" value="1"/>
</dbReference>
<dbReference type="PIRSF" id="PIRSF017259">
    <property type="entry name" value="tRNA_mtfrase_TRM11"/>
    <property type="match status" value="1"/>
</dbReference>
<dbReference type="Pfam" id="PF25904">
    <property type="entry name" value="Tmrp11_N"/>
    <property type="match status" value="1"/>
</dbReference>
<dbReference type="InterPro" id="IPR029063">
    <property type="entry name" value="SAM-dependent_MTases_sf"/>
</dbReference>
<proteinExistence type="predicted"/>
<evidence type="ECO:0000313" key="4">
    <source>
        <dbReference type="EMBL" id="KAF0695245.1"/>
    </source>
</evidence>
<dbReference type="InterPro" id="IPR059073">
    <property type="entry name" value="TRMT11_N"/>
</dbReference>
<keyword evidence="6" id="KW-1185">Reference proteome</keyword>
<dbReference type="InterPro" id="IPR002052">
    <property type="entry name" value="DNA_methylase_N6_adenine_CS"/>
</dbReference>
<reference evidence="4" key="2">
    <citation type="submission" date="2019-06" db="EMBL/GenBank/DDBJ databases">
        <title>Genomics analysis of Aphanomyces spp. identifies a new class of oomycete effector associated with host adaptation.</title>
        <authorList>
            <person name="Gaulin E."/>
        </authorList>
    </citation>
    <scope>NUCLEOTIDE SEQUENCE</scope>
    <source>
        <strain evidence="4">CBS 578.67</strain>
    </source>
</reference>
<accession>A0A485KZX4</accession>
<dbReference type="GO" id="GO:0005737">
    <property type="term" value="C:cytoplasm"/>
    <property type="evidence" value="ECO:0007669"/>
    <property type="project" value="TreeGrafter"/>
</dbReference>
<dbReference type="Proteomes" id="UP000332933">
    <property type="component" value="Unassembled WGS sequence"/>
</dbReference>
<dbReference type="OrthoDB" id="333024at2759"/>
<evidence type="ECO:0000313" key="5">
    <source>
        <dbReference type="EMBL" id="VFT90767.1"/>
    </source>
</evidence>
<evidence type="ECO:0000256" key="1">
    <source>
        <dbReference type="ARBA" id="ARBA00022603"/>
    </source>
</evidence>
<name>A0A485KZX4_9STRA</name>
<keyword evidence="2" id="KW-0808">Transferase</keyword>
<gene>
    <name evidence="5" type="primary">Aste57867_13937</name>
    <name evidence="4" type="ORF">As57867_013886</name>
    <name evidence="5" type="ORF">ASTE57867_13937</name>
</gene>
<evidence type="ECO:0000313" key="6">
    <source>
        <dbReference type="Proteomes" id="UP000332933"/>
    </source>
</evidence>
<reference evidence="5 6" key="1">
    <citation type="submission" date="2019-03" db="EMBL/GenBank/DDBJ databases">
        <authorList>
            <person name="Gaulin E."/>
            <person name="Dumas B."/>
        </authorList>
    </citation>
    <scope>NUCLEOTIDE SEQUENCE [LARGE SCALE GENOMIC DNA]</scope>
    <source>
        <strain evidence="5">CBS 568.67</strain>
    </source>
</reference>